<dbReference type="Gene3D" id="3.40.50.970">
    <property type="match status" value="1"/>
</dbReference>
<dbReference type="InterPro" id="IPR011766">
    <property type="entry name" value="TPP_enzyme_TPP-bd"/>
</dbReference>
<dbReference type="InterPro" id="IPR012000">
    <property type="entry name" value="Thiamin_PyroP_enz_cen_dom"/>
</dbReference>
<feature type="domain" description="Thiamine pyrophosphate enzyme TPP-binding" evidence="4">
    <location>
        <begin position="160"/>
        <end position="305"/>
    </location>
</feature>
<name>A0A0F9PY30_9ZZZZ</name>
<comment type="similarity">
    <text evidence="1">Belongs to the TPP enzyme family.</text>
</comment>
<feature type="non-terminal residue" evidence="5">
    <location>
        <position position="1"/>
    </location>
</feature>
<evidence type="ECO:0000313" key="5">
    <source>
        <dbReference type="EMBL" id="KKN29652.1"/>
    </source>
</evidence>
<reference evidence="5" key="1">
    <citation type="journal article" date="2015" name="Nature">
        <title>Complex archaea that bridge the gap between prokaryotes and eukaryotes.</title>
        <authorList>
            <person name="Spang A."/>
            <person name="Saw J.H."/>
            <person name="Jorgensen S.L."/>
            <person name="Zaremba-Niedzwiedzka K."/>
            <person name="Martijn J."/>
            <person name="Lind A.E."/>
            <person name="van Eijk R."/>
            <person name="Schleper C."/>
            <person name="Guy L."/>
            <person name="Ettema T.J."/>
        </authorList>
    </citation>
    <scope>NUCLEOTIDE SEQUENCE</scope>
</reference>
<dbReference type="InterPro" id="IPR029061">
    <property type="entry name" value="THDP-binding"/>
</dbReference>
<dbReference type="Gene3D" id="3.40.50.1220">
    <property type="entry name" value="TPP-binding domain"/>
    <property type="match status" value="1"/>
</dbReference>
<feature type="domain" description="Thiamine pyrophosphate enzyme central" evidence="3">
    <location>
        <begin position="2"/>
        <end position="99"/>
    </location>
</feature>
<evidence type="ECO:0000259" key="4">
    <source>
        <dbReference type="Pfam" id="PF02775"/>
    </source>
</evidence>
<dbReference type="PROSITE" id="PS00187">
    <property type="entry name" value="TPP_ENZYMES"/>
    <property type="match status" value="1"/>
</dbReference>
<dbReference type="SUPFAM" id="SSF52518">
    <property type="entry name" value="Thiamin diphosphate-binding fold (THDP-binding)"/>
    <property type="match status" value="1"/>
</dbReference>
<dbReference type="Pfam" id="PF00205">
    <property type="entry name" value="TPP_enzyme_M"/>
    <property type="match status" value="1"/>
</dbReference>
<organism evidence="5">
    <name type="scientific">marine sediment metagenome</name>
    <dbReference type="NCBI Taxonomy" id="412755"/>
    <lineage>
        <taxon>unclassified sequences</taxon>
        <taxon>metagenomes</taxon>
        <taxon>ecological metagenomes</taxon>
    </lineage>
</organism>
<dbReference type="PANTHER" id="PTHR42981">
    <property type="entry name" value="PYRUVATE DEHYDROGENASE [UBIQUINONE]"/>
    <property type="match status" value="1"/>
</dbReference>
<protein>
    <recommendedName>
        <fullName evidence="6">Thiamine pyrophosphate enzyme TPP-binding domain-containing protein</fullName>
    </recommendedName>
</protein>
<comment type="caution">
    <text evidence="5">The sequence shown here is derived from an EMBL/GenBank/DDBJ whole genome shotgun (WGS) entry which is preliminary data.</text>
</comment>
<dbReference type="Pfam" id="PF02775">
    <property type="entry name" value="TPP_enzyme_C"/>
    <property type="match status" value="1"/>
</dbReference>
<sequence length="319" mass="34752">LDLARHIGAPIATTARAKGIVPESDELVLGVLGSIGNQFAPRIVAKSDLIIILGSGFRQRNLVPKIDVIQVDIDAARVGKTFPVKAGIVGDAHRVIQTLKKATQKRKIEADFLEAIRLAHAKYKELLEEDARNKQKPIHPGAVIQALKRQAAKDALICSDVGDHTYWFYKRFVCEGQQTLLCANMAGMGFGVPAAVACQFAQPKRQIIAITGDGGFGMAGMEFTTAVHNKLPIAVIVFNDGKLKNIKKEQEEYGYPEYRVSFPNPNFADMATSAGGMGIRVSNPEKLDEAIKKALDSRLPSLVEVMVDPNIYIKGVHRA</sequence>
<dbReference type="InterPro" id="IPR029035">
    <property type="entry name" value="DHS-like_NAD/FAD-binding_dom"/>
</dbReference>
<evidence type="ECO:0000256" key="1">
    <source>
        <dbReference type="ARBA" id="ARBA00007812"/>
    </source>
</evidence>
<accession>A0A0F9PY30</accession>
<dbReference type="EMBL" id="LAZR01002469">
    <property type="protein sequence ID" value="KKN29652.1"/>
    <property type="molecule type" value="Genomic_DNA"/>
</dbReference>
<dbReference type="InterPro" id="IPR000399">
    <property type="entry name" value="TPP-bd_CS"/>
</dbReference>
<evidence type="ECO:0008006" key="6">
    <source>
        <dbReference type="Google" id="ProtNLM"/>
    </source>
</evidence>
<proteinExistence type="inferred from homology"/>
<evidence type="ECO:0000259" key="3">
    <source>
        <dbReference type="Pfam" id="PF00205"/>
    </source>
</evidence>
<dbReference type="AlphaFoldDB" id="A0A0F9PY30"/>
<dbReference type="GO" id="GO:0000287">
    <property type="term" value="F:magnesium ion binding"/>
    <property type="evidence" value="ECO:0007669"/>
    <property type="project" value="InterPro"/>
</dbReference>
<dbReference type="SUPFAM" id="SSF52467">
    <property type="entry name" value="DHS-like NAD/FAD-binding domain"/>
    <property type="match status" value="1"/>
</dbReference>
<dbReference type="GO" id="GO:0003824">
    <property type="term" value="F:catalytic activity"/>
    <property type="evidence" value="ECO:0007669"/>
    <property type="project" value="InterPro"/>
</dbReference>
<keyword evidence="2" id="KW-0786">Thiamine pyrophosphate</keyword>
<dbReference type="PANTHER" id="PTHR42981:SF2">
    <property type="entry name" value="PYRUVATE DEHYDROGENASE [UBIQUINONE]"/>
    <property type="match status" value="1"/>
</dbReference>
<dbReference type="InterPro" id="IPR047211">
    <property type="entry name" value="POXB-like"/>
</dbReference>
<dbReference type="GO" id="GO:0030976">
    <property type="term" value="F:thiamine pyrophosphate binding"/>
    <property type="evidence" value="ECO:0007669"/>
    <property type="project" value="InterPro"/>
</dbReference>
<evidence type="ECO:0000256" key="2">
    <source>
        <dbReference type="ARBA" id="ARBA00023052"/>
    </source>
</evidence>
<gene>
    <name evidence="5" type="ORF">LCGC14_0841790</name>
</gene>